<evidence type="ECO:0000313" key="3">
    <source>
        <dbReference type="Proteomes" id="UP000176855"/>
    </source>
</evidence>
<reference evidence="2 3" key="1">
    <citation type="journal article" date="2016" name="Nat. Commun.">
        <title>Thousands of microbial genomes shed light on interconnected biogeochemical processes in an aquifer system.</title>
        <authorList>
            <person name="Anantharaman K."/>
            <person name="Brown C.T."/>
            <person name="Hug L.A."/>
            <person name="Sharon I."/>
            <person name="Castelle C.J."/>
            <person name="Probst A.J."/>
            <person name="Thomas B.C."/>
            <person name="Singh A."/>
            <person name="Wilkins M.J."/>
            <person name="Karaoz U."/>
            <person name="Brodie E.L."/>
            <person name="Williams K.H."/>
            <person name="Hubbard S.S."/>
            <person name="Banfield J.F."/>
        </authorList>
    </citation>
    <scope>NUCLEOTIDE SEQUENCE [LARGE SCALE GENOMIC DNA]</scope>
</reference>
<protein>
    <recommendedName>
        <fullName evidence="1">N-acetyltransferase domain-containing protein</fullName>
    </recommendedName>
</protein>
<feature type="domain" description="N-acetyltransferase" evidence="1">
    <location>
        <begin position="3"/>
        <end position="157"/>
    </location>
</feature>
<dbReference type="InterPro" id="IPR016181">
    <property type="entry name" value="Acyl_CoA_acyltransferase"/>
</dbReference>
<accession>A0A1G2HN13</accession>
<evidence type="ECO:0000313" key="2">
    <source>
        <dbReference type="EMBL" id="OGZ63876.1"/>
    </source>
</evidence>
<dbReference type="PANTHER" id="PTHR43451:SF1">
    <property type="entry name" value="ACETYLTRANSFERASE"/>
    <property type="match status" value="1"/>
</dbReference>
<dbReference type="Gene3D" id="3.40.630.30">
    <property type="match status" value="1"/>
</dbReference>
<organism evidence="2 3">
    <name type="scientific">Candidatus Staskawiczbacteria bacterium RIFCSPHIGHO2_01_FULL_39_25</name>
    <dbReference type="NCBI Taxonomy" id="1802202"/>
    <lineage>
        <taxon>Bacteria</taxon>
        <taxon>Candidatus Staskawicziibacteriota</taxon>
    </lineage>
</organism>
<dbReference type="EMBL" id="MHOO01000011">
    <property type="protein sequence ID" value="OGZ63876.1"/>
    <property type="molecule type" value="Genomic_DNA"/>
</dbReference>
<dbReference type="PANTHER" id="PTHR43451">
    <property type="entry name" value="ACETYLTRANSFERASE (GNAT) FAMILY PROTEIN"/>
    <property type="match status" value="1"/>
</dbReference>
<dbReference type="Proteomes" id="UP000176855">
    <property type="component" value="Unassembled WGS sequence"/>
</dbReference>
<evidence type="ECO:0000259" key="1">
    <source>
        <dbReference type="PROSITE" id="PS51186"/>
    </source>
</evidence>
<sequence length="157" mass="18261">MNIKIRKFKDSDILGVVSLIKETFYKYNKKEATKTGIKNYLTYYSINKDNLEKVKISFLKTPIFFVALDNKKIVGMIRGTKSYMVNLFVNGNYHNQGIGRELVNKFENEAKKQVSSEIKIRASLFAVPFYQKIGYKKTTGIKNYKGIKVYPMKKLIF</sequence>
<dbReference type="CDD" id="cd04301">
    <property type="entry name" value="NAT_SF"/>
    <property type="match status" value="1"/>
</dbReference>
<dbReference type="InterPro" id="IPR000182">
    <property type="entry name" value="GNAT_dom"/>
</dbReference>
<comment type="caution">
    <text evidence="2">The sequence shown here is derived from an EMBL/GenBank/DDBJ whole genome shotgun (WGS) entry which is preliminary data.</text>
</comment>
<dbReference type="AlphaFoldDB" id="A0A1G2HN13"/>
<gene>
    <name evidence="2" type="ORF">A2730_01140</name>
</gene>
<proteinExistence type="predicted"/>
<name>A0A1G2HN13_9BACT</name>
<dbReference type="GO" id="GO:0016747">
    <property type="term" value="F:acyltransferase activity, transferring groups other than amino-acyl groups"/>
    <property type="evidence" value="ECO:0007669"/>
    <property type="project" value="InterPro"/>
</dbReference>
<dbReference type="InterPro" id="IPR052564">
    <property type="entry name" value="N-acetyltrans/Recomb-assoc"/>
</dbReference>
<dbReference type="STRING" id="1802202.A2730_01140"/>
<dbReference type="PROSITE" id="PS51186">
    <property type="entry name" value="GNAT"/>
    <property type="match status" value="1"/>
</dbReference>
<dbReference type="Pfam" id="PF13673">
    <property type="entry name" value="Acetyltransf_10"/>
    <property type="match status" value="1"/>
</dbReference>
<dbReference type="SUPFAM" id="SSF55729">
    <property type="entry name" value="Acyl-CoA N-acyltransferases (Nat)"/>
    <property type="match status" value="1"/>
</dbReference>